<proteinExistence type="predicted"/>
<evidence type="ECO:0000256" key="1">
    <source>
        <dbReference type="ARBA" id="ARBA00023015"/>
    </source>
</evidence>
<comment type="caution">
    <text evidence="8">The sequence shown here is derived from an EMBL/GenBank/DDBJ whole genome shotgun (WGS) entry which is preliminary data.</text>
</comment>
<reference evidence="8" key="1">
    <citation type="submission" date="2022-07" db="EMBL/GenBank/DDBJ databases">
        <authorList>
            <person name="Trinca V."/>
            <person name="Uliana J.V.C."/>
            <person name="Torres T.T."/>
            <person name="Ward R.J."/>
            <person name="Monesi N."/>
        </authorList>
    </citation>
    <scope>NUCLEOTIDE SEQUENCE</scope>
    <source>
        <strain evidence="8">HSMRA1968</strain>
        <tissue evidence="8">Whole embryos</tissue>
    </source>
</reference>
<feature type="region of interest" description="Disordered" evidence="6">
    <location>
        <begin position="107"/>
        <end position="142"/>
    </location>
</feature>
<keyword evidence="3" id="KW-0804">Transcription</keyword>
<evidence type="ECO:0000256" key="3">
    <source>
        <dbReference type="ARBA" id="ARBA00023163"/>
    </source>
</evidence>
<dbReference type="Gene3D" id="2.60.40.820">
    <property type="entry name" value="Transcription factor, T-box"/>
    <property type="match status" value="1"/>
</dbReference>
<dbReference type="Pfam" id="PF00907">
    <property type="entry name" value="T-box"/>
    <property type="match status" value="1"/>
</dbReference>
<dbReference type="SUPFAM" id="SSF49417">
    <property type="entry name" value="p53-like transcription factors"/>
    <property type="match status" value="1"/>
</dbReference>
<dbReference type="AlphaFoldDB" id="A0A9Q0SA47"/>
<evidence type="ECO:0000313" key="8">
    <source>
        <dbReference type="EMBL" id="KAJ6649958.1"/>
    </source>
</evidence>
<keyword evidence="4 5" id="KW-0539">Nucleus</keyword>
<dbReference type="PROSITE" id="PS50252">
    <property type="entry name" value="TBOX_3"/>
    <property type="match status" value="1"/>
</dbReference>
<gene>
    <name evidence="8" type="primary">H15_1</name>
    <name evidence="8" type="ORF">Bhyg_05201</name>
</gene>
<organism evidence="8 9">
    <name type="scientific">Pseudolycoriella hygida</name>
    <dbReference type="NCBI Taxonomy" id="35572"/>
    <lineage>
        <taxon>Eukaryota</taxon>
        <taxon>Metazoa</taxon>
        <taxon>Ecdysozoa</taxon>
        <taxon>Arthropoda</taxon>
        <taxon>Hexapoda</taxon>
        <taxon>Insecta</taxon>
        <taxon>Pterygota</taxon>
        <taxon>Neoptera</taxon>
        <taxon>Endopterygota</taxon>
        <taxon>Diptera</taxon>
        <taxon>Nematocera</taxon>
        <taxon>Sciaroidea</taxon>
        <taxon>Sciaridae</taxon>
        <taxon>Pseudolycoriella</taxon>
    </lineage>
</organism>
<evidence type="ECO:0000313" key="9">
    <source>
        <dbReference type="Proteomes" id="UP001151699"/>
    </source>
</evidence>
<evidence type="ECO:0000256" key="2">
    <source>
        <dbReference type="ARBA" id="ARBA00023125"/>
    </source>
</evidence>
<comment type="caution">
    <text evidence="5">Lacks conserved residue(s) required for the propagation of feature annotation.</text>
</comment>
<dbReference type="InterPro" id="IPR036960">
    <property type="entry name" value="T-box_sf"/>
</dbReference>
<feature type="compositionally biased region" description="Polar residues" evidence="6">
    <location>
        <begin position="110"/>
        <end position="127"/>
    </location>
</feature>
<evidence type="ECO:0000256" key="4">
    <source>
        <dbReference type="ARBA" id="ARBA00023242"/>
    </source>
</evidence>
<dbReference type="GO" id="GO:0000978">
    <property type="term" value="F:RNA polymerase II cis-regulatory region sequence-specific DNA binding"/>
    <property type="evidence" value="ECO:0007669"/>
    <property type="project" value="InterPro"/>
</dbReference>
<keyword evidence="2 5" id="KW-0238">DNA-binding</keyword>
<dbReference type="InterPro" id="IPR046360">
    <property type="entry name" value="T-box_DNA-bd"/>
</dbReference>
<name>A0A9Q0SA47_9DIPT</name>
<dbReference type="InterPro" id="IPR001699">
    <property type="entry name" value="TF_T-box"/>
</dbReference>
<evidence type="ECO:0000259" key="7">
    <source>
        <dbReference type="PROSITE" id="PS50252"/>
    </source>
</evidence>
<comment type="subcellular location">
    <subcellularLocation>
        <location evidence="5">Nucleus</location>
    </subcellularLocation>
</comment>
<dbReference type="Proteomes" id="UP001151699">
    <property type="component" value="Chromosome A"/>
</dbReference>
<dbReference type="InterPro" id="IPR008967">
    <property type="entry name" value="p53-like_TF_DNA-bd_sf"/>
</dbReference>
<dbReference type="PANTHER" id="PTHR11267:SF190">
    <property type="entry name" value="T-BOX TRANSCRIPTION FACTOR TBX20"/>
    <property type="match status" value="1"/>
</dbReference>
<dbReference type="GO" id="GO:0001708">
    <property type="term" value="P:cell fate specification"/>
    <property type="evidence" value="ECO:0007669"/>
    <property type="project" value="TreeGrafter"/>
</dbReference>
<dbReference type="GO" id="GO:0007507">
    <property type="term" value="P:heart development"/>
    <property type="evidence" value="ECO:0007669"/>
    <property type="project" value="TreeGrafter"/>
</dbReference>
<dbReference type="GO" id="GO:0000785">
    <property type="term" value="C:chromatin"/>
    <property type="evidence" value="ECO:0007669"/>
    <property type="project" value="TreeGrafter"/>
</dbReference>
<protein>
    <submittedName>
        <fullName evidence="8">T-box protein H15</fullName>
    </submittedName>
</protein>
<evidence type="ECO:0000256" key="6">
    <source>
        <dbReference type="SAM" id="MobiDB-lite"/>
    </source>
</evidence>
<dbReference type="GO" id="GO:0045893">
    <property type="term" value="P:positive regulation of DNA-templated transcription"/>
    <property type="evidence" value="ECO:0007669"/>
    <property type="project" value="InterPro"/>
</dbReference>
<dbReference type="OrthoDB" id="7442607at2759"/>
<feature type="domain" description="T-box" evidence="7">
    <location>
        <begin position="164"/>
        <end position="186"/>
    </location>
</feature>
<dbReference type="PANTHER" id="PTHR11267">
    <property type="entry name" value="T-BOX PROTEIN-RELATED"/>
    <property type="match status" value="1"/>
</dbReference>
<dbReference type="EMBL" id="WJQU01000001">
    <property type="protein sequence ID" value="KAJ6649958.1"/>
    <property type="molecule type" value="Genomic_DNA"/>
</dbReference>
<evidence type="ECO:0000256" key="5">
    <source>
        <dbReference type="PROSITE-ProRule" id="PRU00201"/>
    </source>
</evidence>
<accession>A0A9Q0SA47</accession>
<dbReference type="GO" id="GO:0005634">
    <property type="term" value="C:nucleus"/>
    <property type="evidence" value="ECO:0007669"/>
    <property type="project" value="UniProtKB-SubCell"/>
</dbReference>
<dbReference type="GO" id="GO:0000981">
    <property type="term" value="F:DNA-binding transcription factor activity, RNA polymerase II-specific"/>
    <property type="evidence" value="ECO:0007669"/>
    <property type="project" value="TreeGrafter"/>
</dbReference>
<keyword evidence="9" id="KW-1185">Reference proteome</keyword>
<keyword evidence="1" id="KW-0805">Transcription regulation</keyword>
<sequence length="197" mass="21914">MACSRPVENLKILQQTIAGDGVSRITTLRCSQTRGIKSPNLLQAVQVVMEKFDLCWCKMSKFLLLTLSPACYPTFSGHPRISMYGPLSVDRYTEGDDDPEVDVDVEQCSDSEVQSRATRTSQNSRTSPPSPCDDDRLSPEPVQQRPGLLGSCNCDELKPVQCHLETKELWDKFHELGTEMIITKTGSIVKASLHMPP</sequence>